<dbReference type="EMBL" id="CAJVQB010001680">
    <property type="protein sequence ID" value="CAG8545839.1"/>
    <property type="molecule type" value="Genomic_DNA"/>
</dbReference>
<comment type="caution">
    <text evidence="1">The sequence shown here is derived from an EMBL/GenBank/DDBJ whole genome shotgun (WGS) entry which is preliminary data.</text>
</comment>
<protein>
    <submittedName>
        <fullName evidence="1">42800_t:CDS:1</fullName>
    </submittedName>
</protein>
<name>A0ABN7U9X9_GIGMA</name>
<gene>
    <name evidence="1" type="ORF">GMARGA_LOCUS4312</name>
</gene>
<reference evidence="1 2" key="1">
    <citation type="submission" date="2021-06" db="EMBL/GenBank/DDBJ databases">
        <authorList>
            <person name="Kallberg Y."/>
            <person name="Tangrot J."/>
            <person name="Rosling A."/>
        </authorList>
    </citation>
    <scope>NUCLEOTIDE SEQUENCE [LARGE SCALE GENOMIC DNA]</scope>
    <source>
        <strain evidence="1 2">120-4 pot B 10/14</strain>
    </source>
</reference>
<evidence type="ECO:0000313" key="1">
    <source>
        <dbReference type="EMBL" id="CAG8545839.1"/>
    </source>
</evidence>
<keyword evidence="2" id="KW-1185">Reference proteome</keyword>
<evidence type="ECO:0000313" key="2">
    <source>
        <dbReference type="Proteomes" id="UP000789901"/>
    </source>
</evidence>
<dbReference type="Proteomes" id="UP000789901">
    <property type="component" value="Unassembled WGS sequence"/>
</dbReference>
<organism evidence="1 2">
    <name type="scientific">Gigaspora margarita</name>
    <dbReference type="NCBI Taxonomy" id="4874"/>
    <lineage>
        <taxon>Eukaryota</taxon>
        <taxon>Fungi</taxon>
        <taxon>Fungi incertae sedis</taxon>
        <taxon>Mucoromycota</taxon>
        <taxon>Glomeromycotina</taxon>
        <taxon>Glomeromycetes</taxon>
        <taxon>Diversisporales</taxon>
        <taxon>Gigasporaceae</taxon>
        <taxon>Gigaspora</taxon>
    </lineage>
</organism>
<sequence length="42" mass="5027">MVVHYFERIQNKQELLNAAPYLLTLNRGRPAKYPLLEERLVE</sequence>
<proteinExistence type="predicted"/>
<accession>A0ABN7U9X9</accession>